<dbReference type="InterPro" id="IPR001590">
    <property type="entry name" value="Peptidase_M12B"/>
</dbReference>
<protein>
    <submittedName>
        <fullName evidence="8">Putative tick salivary metalloprotease</fullName>
    </submittedName>
</protein>
<keyword evidence="5" id="KW-0479">Metal-binding</keyword>
<reference evidence="8" key="2">
    <citation type="journal article" date="2015" name="J. Proteomics">
        <title>Sexual differences in the sialomes of the zebra tick, Rhipicephalus pulchellus.</title>
        <authorList>
            <person name="Tan A.W."/>
            <person name="Francischetti I.M."/>
            <person name="Slovak M."/>
            <person name="Kini R.M."/>
            <person name="Ribeiro J.M."/>
        </authorList>
    </citation>
    <scope>NUCLEOTIDE SEQUENCE</scope>
    <source>
        <tissue evidence="8">Salivary gland</tissue>
    </source>
</reference>
<dbReference type="InterPro" id="IPR024079">
    <property type="entry name" value="MetalloPept_cat_dom_sf"/>
</dbReference>
<dbReference type="PANTHER" id="PTHR11905:SF159">
    <property type="entry name" value="ADAM METALLOPROTEASE"/>
    <property type="match status" value="1"/>
</dbReference>
<feature type="binding site" evidence="5">
    <location>
        <position position="362"/>
    </location>
    <ligand>
        <name>Zn(2+)</name>
        <dbReference type="ChEBI" id="CHEBI:29105"/>
        <note>catalytic</note>
    </ligand>
</feature>
<dbReference type="SUPFAM" id="SSF55486">
    <property type="entry name" value="Metalloproteases ('zincins'), catalytic domain"/>
    <property type="match status" value="1"/>
</dbReference>
<keyword evidence="6" id="KW-0732">Signal</keyword>
<evidence type="ECO:0000256" key="6">
    <source>
        <dbReference type="SAM" id="SignalP"/>
    </source>
</evidence>
<feature type="domain" description="Peptidase M12B" evidence="7">
    <location>
        <begin position="196"/>
        <end position="421"/>
    </location>
</feature>
<evidence type="ECO:0000256" key="3">
    <source>
        <dbReference type="ARBA" id="ARBA00022833"/>
    </source>
</evidence>
<dbReference type="GO" id="GO:0004222">
    <property type="term" value="F:metalloendopeptidase activity"/>
    <property type="evidence" value="ECO:0007669"/>
    <property type="project" value="InterPro"/>
</dbReference>
<dbReference type="PANTHER" id="PTHR11905">
    <property type="entry name" value="ADAM A DISINTEGRIN AND METALLOPROTEASE DOMAIN"/>
    <property type="match status" value="1"/>
</dbReference>
<accession>L7LTK9</accession>
<dbReference type="PROSITE" id="PS50215">
    <property type="entry name" value="ADAM_MEPRO"/>
    <property type="match status" value="1"/>
</dbReference>
<sequence length="528" mass="58832">MQKGFVSRLMNLIASLQLLYSPHTSVGSPVTTVVFPRILEERSDSGELIVAIRFGHTLALRKASVFPERLEVATLEENRTTFHYMNGSGMERNLYHDPQAGAAVMLTQGRGLRLVGILSPTERIQPSLTAGYHPTGSIQHDVLPLEQRKSDGDISSDVLLEDNNEHANSTSSVPSNEAETRVLEARSGSSFYPLKATCETRIAVDSKYFQLFRYDKKKLVQYLAVLVAFTNLKFRTFQDNILQFQLVITGIVIFFSPRTESLIKKAKGDPSVMLSSTLAELNKYVEKEQIFRNDDAVVLLTGLDLARYYGDGYAPGKSIAGLAKIAAACGKEKVAIVEDMPRTFTSAHTMAHEIGHLVGSAHDGSTNDQLRLDGTDCPKSLKKIMAPVSGTYLVQEFSYCSTCQVAEFIMSGKGDCLKTNMTPMRTRKLTFLNVNKTRPSPDEFCKRHYTEYPGTGYINYGIDRISMENCMITCTDPRRERYVIINDAPDGMNCSETDPHAICINNKCTHVENNYVQTLRDDIKVVIK</sequence>
<reference evidence="8" key="1">
    <citation type="submission" date="2012-11" db="EMBL/GenBank/DDBJ databases">
        <authorList>
            <person name="Lucero-Rivera Y.E."/>
            <person name="Tovar-Ramirez D."/>
        </authorList>
    </citation>
    <scope>NUCLEOTIDE SEQUENCE</scope>
    <source>
        <tissue evidence="8">Salivary gland</tissue>
    </source>
</reference>
<feature type="active site" evidence="5">
    <location>
        <position position="353"/>
    </location>
</feature>
<feature type="signal peptide" evidence="6">
    <location>
        <begin position="1"/>
        <end position="27"/>
    </location>
</feature>
<keyword evidence="4 8" id="KW-0482">Metalloprotease</keyword>
<feature type="chain" id="PRO_5003980240" evidence="6">
    <location>
        <begin position="28"/>
        <end position="528"/>
    </location>
</feature>
<evidence type="ECO:0000256" key="4">
    <source>
        <dbReference type="ARBA" id="ARBA00023049"/>
    </source>
</evidence>
<keyword evidence="2" id="KW-0378">Hydrolase</keyword>
<feature type="binding site" evidence="5">
    <location>
        <position position="356"/>
    </location>
    <ligand>
        <name>Zn(2+)</name>
        <dbReference type="ChEBI" id="CHEBI:29105"/>
        <note>catalytic</note>
    </ligand>
</feature>
<dbReference type="Gene3D" id="3.40.390.10">
    <property type="entry name" value="Collagenase (Catalytic Domain)"/>
    <property type="match status" value="1"/>
</dbReference>
<keyword evidence="1 8" id="KW-0645">Protease</keyword>
<name>L7LTK9_RHIPC</name>
<keyword evidence="3 5" id="KW-0862">Zinc</keyword>
<comment type="caution">
    <text evidence="5">Lacks conserved residue(s) required for the propagation of feature annotation.</text>
</comment>
<dbReference type="GO" id="GO:0006509">
    <property type="term" value="P:membrane protein ectodomain proteolysis"/>
    <property type="evidence" value="ECO:0007669"/>
    <property type="project" value="TreeGrafter"/>
</dbReference>
<evidence type="ECO:0000256" key="1">
    <source>
        <dbReference type="ARBA" id="ARBA00022670"/>
    </source>
</evidence>
<evidence type="ECO:0000313" key="8">
    <source>
        <dbReference type="EMBL" id="JAA54164.1"/>
    </source>
</evidence>
<feature type="binding site" evidence="5">
    <location>
        <position position="352"/>
    </location>
    <ligand>
        <name>Zn(2+)</name>
        <dbReference type="ChEBI" id="CHEBI:29105"/>
        <note>catalytic</note>
    </ligand>
</feature>
<evidence type="ECO:0000256" key="5">
    <source>
        <dbReference type="PROSITE-ProRule" id="PRU00276"/>
    </source>
</evidence>
<evidence type="ECO:0000259" key="7">
    <source>
        <dbReference type="PROSITE" id="PS50215"/>
    </source>
</evidence>
<dbReference type="AlphaFoldDB" id="L7LTK9"/>
<organism evidence="8">
    <name type="scientific">Rhipicephalus pulchellus</name>
    <name type="common">Yellow backed tick</name>
    <name type="synonym">Dermacentor pulchellus</name>
    <dbReference type="NCBI Taxonomy" id="72859"/>
    <lineage>
        <taxon>Eukaryota</taxon>
        <taxon>Metazoa</taxon>
        <taxon>Ecdysozoa</taxon>
        <taxon>Arthropoda</taxon>
        <taxon>Chelicerata</taxon>
        <taxon>Arachnida</taxon>
        <taxon>Acari</taxon>
        <taxon>Parasitiformes</taxon>
        <taxon>Ixodida</taxon>
        <taxon>Ixodoidea</taxon>
        <taxon>Ixodidae</taxon>
        <taxon>Rhipicephalinae</taxon>
        <taxon>Rhipicephalus</taxon>
        <taxon>Rhipicephalus</taxon>
    </lineage>
</organism>
<dbReference type="GO" id="GO:0046872">
    <property type="term" value="F:metal ion binding"/>
    <property type="evidence" value="ECO:0007669"/>
    <property type="project" value="UniProtKB-KW"/>
</dbReference>
<dbReference type="Pfam" id="PF01421">
    <property type="entry name" value="Reprolysin"/>
    <property type="match status" value="1"/>
</dbReference>
<proteinExistence type="evidence at transcript level"/>
<evidence type="ECO:0000256" key="2">
    <source>
        <dbReference type="ARBA" id="ARBA00022801"/>
    </source>
</evidence>
<dbReference type="EMBL" id="GACK01010870">
    <property type="protein sequence ID" value="JAA54164.1"/>
    <property type="molecule type" value="mRNA"/>
</dbReference>